<feature type="compositionally biased region" description="Low complexity" evidence="5">
    <location>
        <begin position="785"/>
        <end position="805"/>
    </location>
</feature>
<feature type="region of interest" description="Disordered" evidence="5">
    <location>
        <begin position="776"/>
        <end position="968"/>
    </location>
</feature>
<gene>
    <name evidence="7" type="ORF">MYCTH_2133103</name>
</gene>
<feature type="compositionally biased region" description="Basic residues" evidence="5">
    <location>
        <begin position="598"/>
        <end position="609"/>
    </location>
</feature>
<evidence type="ECO:0000256" key="3">
    <source>
        <dbReference type="ARBA" id="ARBA00022989"/>
    </source>
</evidence>
<protein>
    <recommendedName>
        <fullName evidence="9">Extracellular membrane protein CFEM domain-containing protein</fullName>
    </recommendedName>
</protein>
<dbReference type="GO" id="GO:0016020">
    <property type="term" value="C:membrane"/>
    <property type="evidence" value="ECO:0007669"/>
    <property type="project" value="UniProtKB-SubCell"/>
</dbReference>
<dbReference type="InParanoid" id="G2Q7B6"/>
<feature type="compositionally biased region" description="Low complexity" evidence="5">
    <location>
        <begin position="872"/>
        <end position="888"/>
    </location>
</feature>
<dbReference type="Proteomes" id="UP000007322">
    <property type="component" value="Chromosome 2"/>
</dbReference>
<feature type="compositionally biased region" description="Polar residues" evidence="5">
    <location>
        <begin position="552"/>
        <end position="581"/>
    </location>
</feature>
<feature type="compositionally biased region" description="Polar residues" evidence="5">
    <location>
        <begin position="461"/>
        <end position="478"/>
    </location>
</feature>
<dbReference type="VEuPathDB" id="FungiDB:MYCTH_2133103"/>
<evidence type="ECO:0000256" key="2">
    <source>
        <dbReference type="ARBA" id="ARBA00022692"/>
    </source>
</evidence>
<feature type="region of interest" description="Disordered" evidence="5">
    <location>
        <begin position="145"/>
        <end position="225"/>
    </location>
</feature>
<name>G2Q7B6_THET4</name>
<dbReference type="HOGENOM" id="CLU_003716_0_0_1"/>
<feature type="region of interest" description="Disordered" evidence="5">
    <location>
        <begin position="330"/>
        <end position="442"/>
    </location>
</feature>
<dbReference type="InterPro" id="IPR051694">
    <property type="entry name" value="Immunoregulatory_rcpt-like"/>
</dbReference>
<feature type="region of interest" description="Disordered" evidence="5">
    <location>
        <begin position="461"/>
        <end position="759"/>
    </location>
</feature>
<feature type="compositionally biased region" description="Basic and acidic residues" evidence="5">
    <location>
        <begin position="501"/>
        <end position="513"/>
    </location>
</feature>
<proteinExistence type="predicted"/>
<dbReference type="OrthoDB" id="3946741at2759"/>
<evidence type="ECO:0000313" key="7">
    <source>
        <dbReference type="EMBL" id="AEO56027.1"/>
    </source>
</evidence>
<feature type="compositionally biased region" description="Basic and acidic residues" evidence="5">
    <location>
        <begin position="931"/>
        <end position="941"/>
    </location>
</feature>
<dbReference type="PANTHER" id="PTHR15549">
    <property type="entry name" value="PAIRED IMMUNOGLOBULIN-LIKE TYPE 2 RECEPTOR"/>
    <property type="match status" value="1"/>
</dbReference>
<keyword evidence="8" id="KW-1185">Reference proteome</keyword>
<feature type="region of interest" description="Disordered" evidence="5">
    <location>
        <begin position="1"/>
        <end position="30"/>
    </location>
</feature>
<evidence type="ECO:0000256" key="6">
    <source>
        <dbReference type="SAM" id="Phobius"/>
    </source>
</evidence>
<reference evidence="7 8" key="1">
    <citation type="journal article" date="2011" name="Nat. Biotechnol.">
        <title>Comparative genomic analysis of the thermophilic biomass-degrading fungi Myceliophthora thermophila and Thielavia terrestris.</title>
        <authorList>
            <person name="Berka R.M."/>
            <person name="Grigoriev I.V."/>
            <person name="Otillar R."/>
            <person name="Salamov A."/>
            <person name="Grimwood J."/>
            <person name="Reid I."/>
            <person name="Ishmael N."/>
            <person name="John T."/>
            <person name="Darmond C."/>
            <person name="Moisan M.-C."/>
            <person name="Henrissat B."/>
            <person name="Coutinho P.M."/>
            <person name="Lombard V."/>
            <person name="Natvig D.O."/>
            <person name="Lindquist E."/>
            <person name="Schmutz J."/>
            <person name="Lucas S."/>
            <person name="Harris P."/>
            <person name="Powlowski J."/>
            <person name="Bellemare A."/>
            <person name="Taylor D."/>
            <person name="Butler G."/>
            <person name="de Vries R.P."/>
            <person name="Allijn I.E."/>
            <person name="van den Brink J."/>
            <person name="Ushinsky S."/>
            <person name="Storms R."/>
            <person name="Powell A.J."/>
            <person name="Paulsen I.T."/>
            <person name="Elbourne L.D.H."/>
            <person name="Baker S.E."/>
            <person name="Magnuson J."/>
            <person name="LaBoissiere S."/>
            <person name="Clutterbuck A.J."/>
            <person name="Martinez D."/>
            <person name="Wogulis M."/>
            <person name="de Leon A.L."/>
            <person name="Rey M.W."/>
            <person name="Tsang A."/>
        </authorList>
    </citation>
    <scope>NUCLEOTIDE SEQUENCE [LARGE SCALE GENOMIC DNA]</scope>
    <source>
        <strain evidence="8">ATCC 42464 / BCRC 31852 / DSM 1799</strain>
    </source>
</reference>
<evidence type="ECO:0008006" key="9">
    <source>
        <dbReference type="Google" id="ProtNLM"/>
    </source>
</evidence>
<accession>G2Q7B6</accession>
<dbReference type="KEGG" id="mtm:MYCTH_2133103"/>
<keyword evidence="3 6" id="KW-1133">Transmembrane helix</keyword>
<dbReference type="eggNOG" id="ENOG502S2Z9">
    <property type="taxonomic scope" value="Eukaryota"/>
</dbReference>
<evidence type="ECO:0000256" key="4">
    <source>
        <dbReference type="ARBA" id="ARBA00023136"/>
    </source>
</evidence>
<dbReference type="GeneID" id="11511951"/>
<sequence>MKRRADMSPEPVVTEEGGKREKPAHGRPAAQTADIPAEILNFVPPCARKCFQSFISANFDSDICGNSPSLQCLCRQQGTFGYTLGEGAVSCLVAESSRGACQGQDGGSDAKETAYYMCIGVSNAVSMTHSTILATLVLPPSGTGPLIVPTANPTTTGTDVATGTTTSMPTPTVRLPTGDEPSSTTTTSSSSPSSSSSAPSSTTATGLASPTQTAETGSGVRDGHSQLSSSQIAGIVLGSTAVIVFGILLVLLARCIRRRRFSDLESGFFNIRESVSFGKKSRPGSSHGVPHITGPLFQVQPQRNPADPRWQPGMPRAGVGLAISPLAARGGGLARSSPAQAPALSVSRPPTPPRKPSPVSVPKLVPPPRSVPKAGLSPAPGTMAPTARRSPPKPTLTLAIPKGQERMVRAPVSSRDSVVTEFAEDGEGDTAPGPAIWRPPTSDPLSATTVYYADKGGNWILRNSSTKQPGQGQGSSSRAPGPTKRVIQEVPAAPVEVELPSPEHKTRAERARDAYGGFSPDAVVSPLRLPRKPGRQRLGSPISFKDQRREPQISSPSVSARLSQTAETIMSESPQASSQPIDTYFATVRESRDLTGGKTKRRSAQKFGRRVSQESATSIESTAEDEDMIEDERQADLSPVAESPRTPVSPGKPPVKYPAIRKHNDKQQQQQQQQPPPDRVAGSELLPPAHRYNVWHPPGRSSPTGMGSMVKLGPFTPDASQSRSNRPERLRNAPSPGPAASGNPDRQMTGSPEARRGLLSAAELEARYWQRQRQVANPASYWNEAPQARAQPSRSRQPQQRQHQPPSLPTPPYELPGENSTSSPSSSSLGRYGTPRQQPQPSHQQRRPGLLPTPAATPQSLEGGVKTEGAFSSSSQDQSQSQSQGQGQASLLLAKRRGAEKAAALVLPNANGKGLAGGDGAPGGRRGKSGWKREETTEEHGPVPPITPGWVPELTPTRKGEDLYLNVR</sequence>
<feature type="compositionally biased region" description="Low complexity" evidence="5">
    <location>
        <begin position="148"/>
        <end position="172"/>
    </location>
</feature>
<evidence type="ECO:0000313" key="8">
    <source>
        <dbReference type="Proteomes" id="UP000007322"/>
    </source>
</evidence>
<dbReference type="GO" id="GO:0071944">
    <property type="term" value="C:cell periphery"/>
    <property type="evidence" value="ECO:0007669"/>
    <property type="project" value="UniProtKB-ARBA"/>
</dbReference>
<feature type="compositionally biased region" description="Gly residues" evidence="5">
    <location>
        <begin position="914"/>
        <end position="924"/>
    </location>
</feature>
<feature type="transmembrane region" description="Helical" evidence="6">
    <location>
        <begin position="232"/>
        <end position="253"/>
    </location>
</feature>
<dbReference type="EMBL" id="CP003003">
    <property type="protein sequence ID" value="AEO56027.1"/>
    <property type="molecule type" value="Genomic_DNA"/>
</dbReference>
<feature type="compositionally biased region" description="Low complexity" evidence="5">
    <location>
        <begin position="181"/>
        <end position="211"/>
    </location>
</feature>
<dbReference type="RefSeq" id="XP_003661272.1">
    <property type="nucleotide sequence ID" value="XM_003661224.1"/>
</dbReference>
<dbReference type="OMA" id="WRPSAIG"/>
<keyword evidence="4 6" id="KW-0472">Membrane</keyword>
<comment type="subcellular location">
    <subcellularLocation>
        <location evidence="1">Membrane</location>
        <topology evidence="1">Single-pass membrane protein</topology>
    </subcellularLocation>
</comment>
<feature type="compositionally biased region" description="Low complexity" evidence="5">
    <location>
        <begin position="732"/>
        <end position="744"/>
    </location>
</feature>
<organism evidence="7 8">
    <name type="scientific">Thermothelomyces thermophilus (strain ATCC 42464 / BCRC 31852 / DSM 1799)</name>
    <name type="common">Sporotrichum thermophile</name>
    <dbReference type="NCBI Taxonomy" id="573729"/>
    <lineage>
        <taxon>Eukaryota</taxon>
        <taxon>Fungi</taxon>
        <taxon>Dikarya</taxon>
        <taxon>Ascomycota</taxon>
        <taxon>Pezizomycotina</taxon>
        <taxon>Sordariomycetes</taxon>
        <taxon>Sordariomycetidae</taxon>
        <taxon>Sordariales</taxon>
        <taxon>Chaetomiaceae</taxon>
        <taxon>Thermothelomyces</taxon>
    </lineage>
</organism>
<evidence type="ECO:0000256" key="1">
    <source>
        <dbReference type="ARBA" id="ARBA00004167"/>
    </source>
</evidence>
<evidence type="ECO:0000256" key="5">
    <source>
        <dbReference type="SAM" id="MobiDB-lite"/>
    </source>
</evidence>
<keyword evidence="2 6" id="KW-0812">Transmembrane</keyword>
<dbReference type="AlphaFoldDB" id="G2Q7B6"/>